<keyword evidence="6" id="KW-1185">Reference proteome</keyword>
<dbReference type="InterPro" id="IPR036291">
    <property type="entry name" value="NAD(P)-bd_dom_sf"/>
</dbReference>
<dbReference type="SUPFAM" id="SSF51735">
    <property type="entry name" value="NAD(P)-binding Rossmann-fold domains"/>
    <property type="match status" value="1"/>
</dbReference>
<name>A0A1D7VJW7_9ACTN</name>
<dbReference type="InterPro" id="IPR011294">
    <property type="entry name" value="3-OHbutyrate_DH"/>
</dbReference>
<dbReference type="NCBIfam" id="TIGR01963">
    <property type="entry name" value="PHB_DH"/>
    <property type="match status" value="1"/>
</dbReference>
<dbReference type="KEGG" id="slc:SL103_12930"/>
<gene>
    <name evidence="5" type="ORF">SL103_12930</name>
</gene>
<evidence type="ECO:0000256" key="1">
    <source>
        <dbReference type="ARBA" id="ARBA00006484"/>
    </source>
</evidence>
<dbReference type="GO" id="GO:0003858">
    <property type="term" value="F:3-hydroxybutyrate dehydrogenase activity"/>
    <property type="evidence" value="ECO:0007669"/>
    <property type="project" value="InterPro"/>
</dbReference>
<evidence type="ECO:0000313" key="5">
    <source>
        <dbReference type="EMBL" id="AOP47036.1"/>
    </source>
</evidence>
<dbReference type="Gene3D" id="3.40.50.720">
    <property type="entry name" value="NAD(P)-binding Rossmann-like Domain"/>
    <property type="match status" value="1"/>
</dbReference>
<proteinExistence type="inferred from homology"/>
<reference evidence="5 6" key="1">
    <citation type="submission" date="2016-09" db="EMBL/GenBank/DDBJ databases">
        <title>Complete genome sequencing of Streptomyces lydicus 103 and metabolic pathways analysis of antibiotic biosynthesis.</title>
        <authorList>
            <person name="Jia N."/>
            <person name="Ding M.-Z."/>
            <person name="Gao F."/>
            <person name="Yuan Y.-J."/>
        </authorList>
    </citation>
    <scope>NUCLEOTIDE SEQUENCE [LARGE SCALE GENOMIC DNA]</scope>
    <source>
        <strain evidence="5 6">103</strain>
    </source>
</reference>
<dbReference type="NCBIfam" id="NF009093">
    <property type="entry name" value="PRK12429.1"/>
    <property type="match status" value="1"/>
</dbReference>
<keyword evidence="2" id="KW-0560">Oxidoreductase</keyword>
<dbReference type="FunFam" id="3.40.50.720:FF:000084">
    <property type="entry name" value="Short-chain dehydrogenase reductase"/>
    <property type="match status" value="1"/>
</dbReference>
<dbReference type="InterPro" id="IPR002347">
    <property type="entry name" value="SDR_fam"/>
</dbReference>
<dbReference type="GO" id="GO:0032787">
    <property type="term" value="P:monocarboxylic acid metabolic process"/>
    <property type="evidence" value="ECO:0007669"/>
    <property type="project" value="UniProtKB-ARBA"/>
</dbReference>
<dbReference type="InterPro" id="IPR020904">
    <property type="entry name" value="Sc_DH/Rdtase_CS"/>
</dbReference>
<evidence type="ECO:0000256" key="3">
    <source>
        <dbReference type="RuleBase" id="RU000363"/>
    </source>
</evidence>
<comment type="similarity">
    <text evidence="1 3">Belongs to the short-chain dehydrogenases/reductases (SDR) family.</text>
</comment>
<accession>A0A1D7VJW7</accession>
<organism evidence="5 6">
    <name type="scientific">Streptomyces lydicus</name>
    <dbReference type="NCBI Taxonomy" id="47763"/>
    <lineage>
        <taxon>Bacteria</taxon>
        <taxon>Bacillati</taxon>
        <taxon>Actinomycetota</taxon>
        <taxon>Actinomycetes</taxon>
        <taxon>Kitasatosporales</taxon>
        <taxon>Streptomycetaceae</taxon>
        <taxon>Streptomyces</taxon>
    </lineage>
</organism>
<dbReference type="PANTHER" id="PTHR42879">
    <property type="entry name" value="3-OXOACYL-(ACYL-CARRIER-PROTEIN) REDUCTASE"/>
    <property type="match status" value="1"/>
</dbReference>
<sequence length="285" mass="29080">MTMIGASGTPDSPGAPTTPAAAGAPGLPGPVALDLTGRTALVTGAAGGIGRACALRLAAAGATVRAVDRDATGLTRLAADLPPGAPGGIEPRPLDLTDLDAAEQAAAGTDLLVNNAGIQLVRPIEEFPPEVFHQVLTVMLEAPFRLLRGALPHMYAQGWGRVINISSVHGLRASPFKSAYVAAKHGLEGLSKTAALEGAPHGVTSNCVNPGYVRTPLVERQIADQAAAHGIPEERVVTDILLADTALKRLLEPAEVAEAVAYLCTPQASFVTGTSLVLDGGWTAH</sequence>
<dbReference type="InterPro" id="IPR050259">
    <property type="entry name" value="SDR"/>
</dbReference>
<feature type="compositionally biased region" description="Low complexity" evidence="4">
    <location>
        <begin position="8"/>
        <end position="25"/>
    </location>
</feature>
<dbReference type="PRINTS" id="PR00080">
    <property type="entry name" value="SDRFAMILY"/>
</dbReference>
<dbReference type="PANTHER" id="PTHR42879:SF2">
    <property type="entry name" value="3-OXOACYL-[ACYL-CARRIER-PROTEIN] REDUCTASE FABG"/>
    <property type="match status" value="1"/>
</dbReference>
<feature type="region of interest" description="Disordered" evidence="4">
    <location>
        <begin position="1"/>
        <end position="25"/>
    </location>
</feature>
<dbReference type="PRINTS" id="PR00081">
    <property type="entry name" value="GDHRDH"/>
</dbReference>
<protein>
    <submittedName>
        <fullName evidence="5">3-hydroxybutyrate dehydrogenase</fullName>
    </submittedName>
</protein>
<evidence type="ECO:0000256" key="2">
    <source>
        <dbReference type="ARBA" id="ARBA00023002"/>
    </source>
</evidence>
<dbReference type="Pfam" id="PF00106">
    <property type="entry name" value="adh_short"/>
    <property type="match status" value="1"/>
</dbReference>
<evidence type="ECO:0000313" key="6">
    <source>
        <dbReference type="Proteomes" id="UP000094094"/>
    </source>
</evidence>
<dbReference type="EMBL" id="CP017157">
    <property type="protein sequence ID" value="AOP47036.1"/>
    <property type="molecule type" value="Genomic_DNA"/>
</dbReference>
<dbReference type="Proteomes" id="UP000094094">
    <property type="component" value="Chromosome"/>
</dbReference>
<dbReference type="PROSITE" id="PS00061">
    <property type="entry name" value="ADH_SHORT"/>
    <property type="match status" value="1"/>
</dbReference>
<evidence type="ECO:0000256" key="4">
    <source>
        <dbReference type="SAM" id="MobiDB-lite"/>
    </source>
</evidence>
<dbReference type="AlphaFoldDB" id="A0A1D7VJW7"/>